<accession>A0A7S6W0H5</accession>
<dbReference type="Proteomes" id="UP000593966">
    <property type="component" value="Plasmid pYH12207-5"/>
</dbReference>
<evidence type="ECO:0000313" key="1">
    <source>
        <dbReference type="EMBL" id="QOW48268.1"/>
    </source>
</evidence>
<name>A0A7S6W0H5_9GAMM</name>
<proteinExistence type="predicted"/>
<evidence type="ECO:0008006" key="3">
    <source>
        <dbReference type="Google" id="ProtNLM"/>
    </source>
</evidence>
<reference evidence="1 2" key="1">
    <citation type="submission" date="2020-02" db="EMBL/GenBank/DDBJ databases">
        <title>Tigecycline-resistant Acinetobacter species from pigs and migratory birds.</title>
        <authorList>
            <person name="Chen C."/>
            <person name="Sun J."/>
            <person name="Liao X.-P."/>
            <person name="Liu Y.-H."/>
        </authorList>
    </citation>
    <scope>NUCLEOTIDE SEQUENCE [LARGE SCALE GENOMIC DNA]</scope>
    <source>
        <strain evidence="1 2">YH12207_T</strain>
        <plasmid evidence="1 2">pYH12207-5</plasmid>
    </source>
</reference>
<evidence type="ECO:0000313" key="2">
    <source>
        <dbReference type="Proteomes" id="UP000593966"/>
    </source>
</evidence>
<protein>
    <recommendedName>
        <fullName evidence="3">DUF600 family protein</fullName>
    </recommendedName>
</protein>
<gene>
    <name evidence="1" type="ORF">G0028_20705</name>
</gene>
<sequence>MEDQLNLLNDLAIEIFTLLDGKEHPYRYEYKFNPDEGWAQFGLYFTKNSEMTSVSLNEISFEHLIPLCEKLHQVMNAHTGGDWRKFILDINEKKEVKTNFIYEIQSCMDEFND</sequence>
<geneLocation type="plasmid" evidence="1 2">
    <name>pYH12207-5</name>
</geneLocation>
<keyword evidence="2" id="KW-1185">Reference proteome</keyword>
<keyword evidence="1" id="KW-0614">Plasmid</keyword>
<dbReference type="AlphaFoldDB" id="A0A7S6W0H5"/>
<organism evidence="1 2">
    <name type="scientific">Acinetobacter piscicola</name>
    <dbReference type="NCBI Taxonomy" id="2006115"/>
    <lineage>
        <taxon>Bacteria</taxon>
        <taxon>Pseudomonadati</taxon>
        <taxon>Pseudomonadota</taxon>
        <taxon>Gammaproteobacteria</taxon>
        <taxon>Moraxellales</taxon>
        <taxon>Moraxellaceae</taxon>
        <taxon>Acinetobacter</taxon>
    </lineage>
</organism>
<dbReference type="RefSeq" id="WP_180047736.1">
    <property type="nucleotide sequence ID" value="NZ_CP048664.1"/>
</dbReference>
<dbReference type="EMBL" id="CP048664">
    <property type="protein sequence ID" value="QOW48268.1"/>
    <property type="molecule type" value="Genomic_DNA"/>
</dbReference>